<comment type="caution">
    <text evidence="2">The sequence shown here is derived from an EMBL/GenBank/DDBJ whole genome shotgun (WGS) entry which is preliminary data.</text>
</comment>
<dbReference type="Proteomes" id="UP000591131">
    <property type="component" value="Unassembled WGS sequence"/>
</dbReference>
<gene>
    <name evidence="2" type="ORF">FOL47_005965</name>
</gene>
<accession>A0A7J6MY16</accession>
<reference evidence="2 3" key="1">
    <citation type="submission" date="2020-04" db="EMBL/GenBank/DDBJ databases">
        <title>Perkinsus chesapeaki whole genome sequence.</title>
        <authorList>
            <person name="Bogema D.R."/>
        </authorList>
    </citation>
    <scope>NUCLEOTIDE SEQUENCE [LARGE SCALE GENOMIC DNA]</scope>
    <source>
        <strain evidence="2">ATCC PRA-425</strain>
    </source>
</reference>
<organism evidence="2 3">
    <name type="scientific">Perkinsus chesapeaki</name>
    <name type="common">Clam parasite</name>
    <name type="synonym">Perkinsus andrewsi</name>
    <dbReference type="NCBI Taxonomy" id="330153"/>
    <lineage>
        <taxon>Eukaryota</taxon>
        <taxon>Sar</taxon>
        <taxon>Alveolata</taxon>
        <taxon>Perkinsozoa</taxon>
        <taxon>Perkinsea</taxon>
        <taxon>Perkinsida</taxon>
        <taxon>Perkinsidae</taxon>
        <taxon>Perkinsus</taxon>
    </lineage>
</organism>
<protein>
    <submittedName>
        <fullName evidence="2">Uncharacterized protein</fullName>
    </submittedName>
</protein>
<feature type="region of interest" description="Disordered" evidence="1">
    <location>
        <begin position="163"/>
        <end position="198"/>
    </location>
</feature>
<proteinExistence type="predicted"/>
<evidence type="ECO:0000313" key="3">
    <source>
        <dbReference type="Proteomes" id="UP000591131"/>
    </source>
</evidence>
<dbReference type="EMBL" id="JAAPAO010000033">
    <property type="protein sequence ID" value="KAF4676529.1"/>
    <property type="molecule type" value="Genomic_DNA"/>
</dbReference>
<evidence type="ECO:0000256" key="1">
    <source>
        <dbReference type="SAM" id="MobiDB-lite"/>
    </source>
</evidence>
<dbReference type="AlphaFoldDB" id="A0A7J6MY16"/>
<name>A0A7J6MY16_PERCH</name>
<sequence length="387" mass="43704">MSDIFSTLNAKLQEGAKQLRESYVAEDIQQFVEQLKKDTKDYTQQIGKKIDEMKGSSTTSSVDGDIVDVITANEKYNCLPDDIRKSIREMVNSESTYSDDLESEYQVVDAGQCQGVASEWGNDKDVKMMYAKLVTNGDVSSDDFWTRFATKLHYIIASSSTAEHKNYNKESPATEGRREKVSTSPEGRLAAEDENEDDEVVWEHAAEPHRYNNNTTPYYRQRLYNQEHPGRCRGGVCCWERRGRNPRASADNAGEDTRHLVEYSPSQSSLQDFTAGTRDFKSLRHVWSQCEPVKAAQHRGKLPRAQSDAVLLKAGPQYYSLSNTLIGNSSVDDDRDAKPGGVAGCRTRLWSVMKVPNLTSVQYDIITNGQVSQHRKWKQNPLIISYT</sequence>
<evidence type="ECO:0000313" key="2">
    <source>
        <dbReference type="EMBL" id="KAF4676529.1"/>
    </source>
</evidence>
<keyword evidence="3" id="KW-1185">Reference proteome</keyword>
<dbReference type="OrthoDB" id="445805at2759"/>